<organism evidence="2">
    <name type="scientific">Hydrogenobacter sp</name>
    <dbReference type="NCBI Taxonomy" id="2152829"/>
    <lineage>
        <taxon>Bacteria</taxon>
        <taxon>Pseudomonadati</taxon>
        <taxon>Aquificota</taxon>
        <taxon>Aquificia</taxon>
        <taxon>Aquificales</taxon>
        <taxon>Aquificaceae</taxon>
        <taxon>Hydrogenobacter</taxon>
    </lineage>
</organism>
<dbReference type="PANTHER" id="PTHR38342">
    <property type="entry name" value="SLR5037 PROTEIN"/>
    <property type="match status" value="1"/>
</dbReference>
<dbReference type="AlphaFoldDB" id="A0A7C2YWJ6"/>
<dbReference type="InterPro" id="IPR005180">
    <property type="entry name" value="DUF302"/>
</dbReference>
<dbReference type="Pfam" id="PF03625">
    <property type="entry name" value="DUF302"/>
    <property type="match status" value="2"/>
</dbReference>
<evidence type="ECO:0000313" key="2">
    <source>
        <dbReference type="EMBL" id="HEW46331.1"/>
    </source>
</evidence>
<proteinExistence type="predicted"/>
<accession>A0A7C2YWJ6</accession>
<evidence type="ECO:0000259" key="1">
    <source>
        <dbReference type="Pfam" id="PF03625"/>
    </source>
</evidence>
<reference evidence="2" key="1">
    <citation type="journal article" date="2020" name="mSystems">
        <title>Genome- and Community-Level Interaction Insights into Carbon Utilization and Element Cycling Functions of Hydrothermarchaeota in Hydrothermal Sediment.</title>
        <authorList>
            <person name="Zhou Z."/>
            <person name="Liu Y."/>
            <person name="Xu W."/>
            <person name="Pan J."/>
            <person name="Luo Z.H."/>
            <person name="Li M."/>
        </authorList>
    </citation>
    <scope>NUCLEOTIDE SEQUENCE [LARGE SCALE GENOMIC DNA]</scope>
    <source>
        <strain evidence="2">SpSt-132</strain>
    </source>
</reference>
<dbReference type="InterPro" id="IPR035923">
    <property type="entry name" value="TT1751-like_sf"/>
</dbReference>
<dbReference type="CDD" id="cd14797">
    <property type="entry name" value="DUF302"/>
    <property type="match status" value="2"/>
</dbReference>
<dbReference type="PANTHER" id="PTHR38342:SF1">
    <property type="entry name" value="SLR5037 PROTEIN"/>
    <property type="match status" value="1"/>
</dbReference>
<comment type="caution">
    <text evidence="2">The sequence shown here is derived from an EMBL/GenBank/DDBJ whole genome shotgun (WGS) entry which is preliminary data.</text>
</comment>
<gene>
    <name evidence="2" type="ORF">ENO47_06680</name>
</gene>
<sequence length="290" mass="32952">MLRLIFLLLPFFAFAMDPIRVMYVNYNLKEKDFKTAVESVKKSMEGQGLQVMRTLTISDAIRARGNKDFRNYYVIFGCKFEGMDSLLLKAPALTNIAPCSVAVYEDKGKVRATVINHGVFLSKYKDRLTPSERKAVDEVYRKLHSALAKASTNKPRLPKAPPIKDDLVYEEIIEGLDFDTFKTLYKTSLDGANMNILDVMDIRQESPKLSIFLACNLTYGEAILKDIPQFGTLAPCRVYMYEKEGKVVTGYINIPFLLKTYGKHLSKENAEIFKKADQDIKRALKEAKGE</sequence>
<dbReference type="Gene3D" id="3.30.310.70">
    <property type="entry name" value="TT1751-like domain"/>
    <property type="match status" value="2"/>
</dbReference>
<dbReference type="SUPFAM" id="SSF103247">
    <property type="entry name" value="TT1751-like"/>
    <property type="match status" value="2"/>
</dbReference>
<feature type="domain" description="DUF302" evidence="1">
    <location>
        <begin position="57"/>
        <end position="116"/>
    </location>
</feature>
<protein>
    <submittedName>
        <fullName evidence="2">DUF302 domain-containing protein</fullName>
    </submittedName>
</protein>
<name>A0A7C2YWJ6_9AQUI</name>
<dbReference type="EMBL" id="DSFP01000058">
    <property type="protein sequence ID" value="HEW46331.1"/>
    <property type="molecule type" value="Genomic_DNA"/>
</dbReference>
<feature type="domain" description="DUF302" evidence="1">
    <location>
        <begin position="204"/>
        <end position="253"/>
    </location>
</feature>